<comment type="caution">
    <text evidence="2">The sequence shown here is derived from an EMBL/GenBank/DDBJ whole genome shotgun (WGS) entry which is preliminary data.</text>
</comment>
<dbReference type="AlphaFoldDB" id="A0A2T7T4M1"/>
<accession>A0A2T7T4M1</accession>
<feature type="region of interest" description="Disordered" evidence="1">
    <location>
        <begin position="58"/>
        <end position="85"/>
    </location>
</feature>
<reference evidence="2 3" key="1">
    <citation type="submission" date="2013-12" db="EMBL/GenBank/DDBJ databases">
        <title>Annotated genome of Streptomyces scopuliridis.</title>
        <authorList>
            <person name="Olson J.B."/>
        </authorList>
    </citation>
    <scope>NUCLEOTIDE SEQUENCE [LARGE SCALE GENOMIC DNA]</scope>
    <source>
        <strain evidence="2 3">RB72</strain>
    </source>
</reference>
<dbReference type="EMBL" id="AZSP01000234">
    <property type="protein sequence ID" value="PVE10072.1"/>
    <property type="molecule type" value="Genomic_DNA"/>
</dbReference>
<evidence type="ECO:0000313" key="2">
    <source>
        <dbReference type="EMBL" id="PVE10072.1"/>
    </source>
</evidence>
<feature type="region of interest" description="Disordered" evidence="1">
    <location>
        <begin position="1"/>
        <end position="20"/>
    </location>
</feature>
<proteinExistence type="predicted"/>
<protein>
    <submittedName>
        <fullName evidence="2">Uncharacterized protein</fullName>
    </submittedName>
</protein>
<feature type="compositionally biased region" description="Basic and acidic residues" evidence="1">
    <location>
        <begin position="1"/>
        <end position="10"/>
    </location>
</feature>
<dbReference type="Proteomes" id="UP000245992">
    <property type="component" value="Unassembled WGS sequence"/>
</dbReference>
<dbReference type="STRING" id="1440053.GCA_000718095_02351"/>
<dbReference type="GeneID" id="95542679"/>
<evidence type="ECO:0000256" key="1">
    <source>
        <dbReference type="SAM" id="MobiDB-lite"/>
    </source>
</evidence>
<organism evidence="2 3">
    <name type="scientific">Streptomyces scopuliridis RB72</name>
    <dbReference type="NCBI Taxonomy" id="1440053"/>
    <lineage>
        <taxon>Bacteria</taxon>
        <taxon>Bacillati</taxon>
        <taxon>Actinomycetota</taxon>
        <taxon>Actinomycetes</taxon>
        <taxon>Kitasatosporales</taxon>
        <taxon>Streptomycetaceae</taxon>
        <taxon>Streptomyces</taxon>
    </lineage>
</organism>
<name>A0A2T7T4M1_9ACTN</name>
<keyword evidence="3" id="KW-1185">Reference proteome</keyword>
<gene>
    <name evidence="2" type="ORF">Y717_01465</name>
</gene>
<evidence type="ECO:0000313" key="3">
    <source>
        <dbReference type="Proteomes" id="UP000245992"/>
    </source>
</evidence>
<sequence>MPAPAREPRPRSASYLTRTLSPSSVPMKDLLASCASAAAVSTPPCEPSAVSVAEAAAAKDAEAGKLESRREREQRRDAARERDAA</sequence>
<dbReference type="RefSeq" id="WP_037727561.1">
    <property type="nucleotide sequence ID" value="NZ_AZSP01000234.1"/>
</dbReference>